<dbReference type="Proteomes" id="UP000178684">
    <property type="component" value="Unassembled WGS sequence"/>
</dbReference>
<feature type="transmembrane region" description="Helical" evidence="1">
    <location>
        <begin position="7"/>
        <end position="25"/>
    </location>
</feature>
<organism evidence="2 3">
    <name type="scientific">Candidatus Giovannonibacteria bacterium RIFCSPLOWO2_01_FULL_46_13</name>
    <dbReference type="NCBI Taxonomy" id="1798352"/>
    <lineage>
        <taxon>Bacteria</taxon>
        <taxon>Candidatus Giovannoniibacteriota</taxon>
    </lineage>
</organism>
<comment type="caution">
    <text evidence="2">The sequence shown here is derived from an EMBL/GenBank/DDBJ whole genome shotgun (WGS) entry which is preliminary data.</text>
</comment>
<evidence type="ECO:0000313" key="3">
    <source>
        <dbReference type="Proteomes" id="UP000178684"/>
    </source>
</evidence>
<keyword evidence="1" id="KW-0812">Transmembrane</keyword>
<proteinExistence type="predicted"/>
<accession>A0A1F5X3Q4</accession>
<protein>
    <submittedName>
        <fullName evidence="2">Uncharacterized protein</fullName>
    </submittedName>
</protein>
<evidence type="ECO:0000256" key="1">
    <source>
        <dbReference type="SAM" id="Phobius"/>
    </source>
</evidence>
<reference evidence="2 3" key="1">
    <citation type="journal article" date="2016" name="Nat. Commun.">
        <title>Thousands of microbial genomes shed light on interconnected biogeochemical processes in an aquifer system.</title>
        <authorList>
            <person name="Anantharaman K."/>
            <person name="Brown C.T."/>
            <person name="Hug L.A."/>
            <person name="Sharon I."/>
            <person name="Castelle C.J."/>
            <person name="Probst A.J."/>
            <person name="Thomas B.C."/>
            <person name="Singh A."/>
            <person name="Wilkins M.J."/>
            <person name="Karaoz U."/>
            <person name="Brodie E.L."/>
            <person name="Williams K.H."/>
            <person name="Hubbard S.S."/>
            <person name="Banfield J.F."/>
        </authorList>
    </citation>
    <scope>NUCLEOTIDE SEQUENCE [LARGE SCALE GENOMIC DNA]</scope>
</reference>
<dbReference type="EMBL" id="MFIE01000018">
    <property type="protein sequence ID" value="OGF82518.1"/>
    <property type="molecule type" value="Genomic_DNA"/>
</dbReference>
<evidence type="ECO:0000313" key="2">
    <source>
        <dbReference type="EMBL" id="OGF82518.1"/>
    </source>
</evidence>
<dbReference type="AlphaFoldDB" id="A0A1F5X3Q4"/>
<keyword evidence="1" id="KW-1133">Transmembrane helix</keyword>
<gene>
    <name evidence="2" type="ORF">A3B18_00910</name>
</gene>
<sequence length="408" mass="45229">MRLPESKYIIIAAVVLIATGGLYFYDKSAPEISIIPENVIGNPTPPPASPNEEKNDEEALNANITAQSILNCLGKAGESGNCLDLLFRAYLKTKTPVEALALATKLGNENSTILLSCHPVVHAIGRETFLQKKTVHDSFAACDQTCHSGCYHGAMERFLRGELASEDQNAHISEEEVKEKTKSACDLNQPLRFRFQCLHGLGHALMFFLDYDLEGSLGSCDAYPDGWSRSSCYGGVFMENVFTASPEKRDLSATDYHYPCSKLADQYKADCYMMQTTRMSEMGLNTDRLFEECKKAANYRLLCMQSIGRDLSNDARIGAPKPVAEKCEKVSSEDRQACTRGVVYALEDNTWDGKYGFPFCAAFTSAEDQKYCFMIAKAYLQNTFETTQAQIQTQCTQFAPANNICKGN</sequence>
<keyword evidence="1" id="KW-0472">Membrane</keyword>
<name>A0A1F5X3Q4_9BACT</name>